<reference evidence="1 2" key="1">
    <citation type="submission" date="2015-08" db="EMBL/GenBank/DDBJ databases">
        <authorList>
            <person name="Babu N.S."/>
            <person name="Beckwith C.J."/>
            <person name="Beseler K.G."/>
            <person name="Brison A."/>
            <person name="Carone J.V."/>
            <person name="Caskin T.P."/>
            <person name="Diamond M."/>
            <person name="Durham M.E."/>
            <person name="Foxe J.M."/>
            <person name="Go M."/>
            <person name="Henderson B.A."/>
            <person name="Jones I.B."/>
            <person name="McGettigan J.A."/>
            <person name="Micheletti S.J."/>
            <person name="Nasrallah M.E."/>
            <person name="Ortiz D."/>
            <person name="Piller C.R."/>
            <person name="Privatt S.R."/>
            <person name="Schneider S.L."/>
            <person name="Sharp S."/>
            <person name="Smith T.C."/>
            <person name="Stanton J.D."/>
            <person name="Ullery H.E."/>
            <person name="Wilson R.J."/>
            <person name="Serrano M.G."/>
            <person name="Buck G."/>
            <person name="Lee V."/>
            <person name="Wang Y."/>
            <person name="Carvalho R."/>
            <person name="Voegtly L."/>
            <person name="Shi R."/>
            <person name="Duckworth R."/>
            <person name="Johnson A."/>
            <person name="Loviza R."/>
            <person name="Walstead R."/>
            <person name="Shah Z."/>
            <person name="Kiflezghi M."/>
            <person name="Wade K."/>
            <person name="Ball S.L."/>
            <person name="Bradley K.W."/>
            <person name="Asai D.J."/>
            <person name="Bowman C.A."/>
            <person name="Russell D.A."/>
            <person name="Pope W.H."/>
            <person name="Jacobs-Sera D."/>
            <person name="Hendrix R.W."/>
            <person name="Hatfull G.F."/>
        </authorList>
    </citation>
    <scope>NUCLEOTIDE SEQUENCE [LARGE SCALE GENOMIC DNA]</scope>
</reference>
<keyword evidence="2" id="KW-1185">Reference proteome</keyword>
<dbReference type="Proteomes" id="UP000203261">
    <property type="component" value="Segment"/>
</dbReference>
<dbReference type="GeneID" id="29125423"/>
<dbReference type="RefSeq" id="YP_009302644.1">
    <property type="nucleotide sequence ID" value="NC_031245.1"/>
</dbReference>
<gene>
    <name evidence="1" type="ORF">SP15_250</name>
</gene>
<dbReference type="EMBL" id="KT624200">
    <property type="protein sequence ID" value="AMM45055.1"/>
    <property type="molecule type" value="Genomic_DNA"/>
</dbReference>
<evidence type="ECO:0000313" key="1">
    <source>
        <dbReference type="EMBL" id="AMM45055.1"/>
    </source>
</evidence>
<name>A0A127AWN3_9CAUD</name>
<sequence>MNQFSVARKGEGNVAYTVFGTRKSRVGDTQLLIYDGEEWLWVSAKDYYPVSAVNTQMLDQVLKLVEESEVYQDIVKNTMQTSDDEFLEEHKHKTNLPLNGIHLHGYAFMADGSEITLEKMVEKFNTVGIEMNGRLVGISSDGEVAGSFVKGGIPPEELPWD</sequence>
<accession>A0A127AWN3</accession>
<organism evidence="1 2">
    <name type="scientific">Bacillus phage SP-15</name>
    <dbReference type="NCBI Taxonomy" id="1792032"/>
    <lineage>
        <taxon>Viruses</taxon>
        <taxon>Duplodnaviria</taxon>
        <taxon>Heunggongvirae</taxon>
        <taxon>Uroviricota</taxon>
        <taxon>Caudoviricetes</taxon>
        <taxon>Thornevirus</taxon>
        <taxon>Thornevirus SP15</taxon>
    </lineage>
</organism>
<evidence type="ECO:0000313" key="2">
    <source>
        <dbReference type="Proteomes" id="UP000203261"/>
    </source>
</evidence>
<proteinExistence type="predicted"/>
<dbReference type="KEGG" id="vg:29125423"/>
<protein>
    <submittedName>
        <fullName evidence="1">Uncharacterized protein</fullName>
    </submittedName>
</protein>